<dbReference type="PANTHER" id="PTHR20883:SF51">
    <property type="entry name" value="PHYTANOYL-COA HYDROXYLASE"/>
    <property type="match status" value="1"/>
</dbReference>
<dbReference type="Gene3D" id="2.60.120.620">
    <property type="entry name" value="q2cbj1_9rhob like domain"/>
    <property type="match status" value="1"/>
</dbReference>
<evidence type="ECO:0000313" key="3">
    <source>
        <dbReference type="Proteomes" id="UP001519311"/>
    </source>
</evidence>
<dbReference type="RefSeq" id="WP_056799677.1">
    <property type="nucleotide sequence ID" value="NZ_BMWJ01000007.1"/>
</dbReference>
<keyword evidence="3" id="KW-1185">Reference proteome</keyword>
<dbReference type="EMBL" id="JAGINS010000002">
    <property type="protein sequence ID" value="MBP2363981.1"/>
    <property type="molecule type" value="Genomic_DNA"/>
</dbReference>
<dbReference type="PANTHER" id="PTHR20883">
    <property type="entry name" value="PHYTANOYL-COA DIOXYGENASE DOMAIN CONTAINING 1"/>
    <property type="match status" value="1"/>
</dbReference>
<organism evidence="2 3">
    <name type="scientific">Streptomyces clavifer</name>
    <dbReference type="NCBI Taxonomy" id="68188"/>
    <lineage>
        <taxon>Bacteria</taxon>
        <taxon>Bacillati</taxon>
        <taxon>Actinomycetota</taxon>
        <taxon>Actinomycetes</taxon>
        <taxon>Kitasatosporales</taxon>
        <taxon>Streptomycetaceae</taxon>
        <taxon>Streptomyces</taxon>
    </lineage>
</organism>
<dbReference type="SUPFAM" id="SSF51197">
    <property type="entry name" value="Clavaminate synthase-like"/>
    <property type="match status" value="1"/>
</dbReference>
<proteinExistence type="predicted"/>
<comment type="caution">
    <text evidence="2">The sequence shown here is derived from an EMBL/GenBank/DDBJ whole genome shotgun (WGS) entry which is preliminary data.</text>
</comment>
<protein>
    <submittedName>
        <fullName evidence="2">Ectoine hydroxylase</fullName>
        <ecNumber evidence="2">1.14.11.-</ecNumber>
    </submittedName>
</protein>
<dbReference type="GO" id="GO:0016491">
    <property type="term" value="F:oxidoreductase activity"/>
    <property type="evidence" value="ECO:0007669"/>
    <property type="project" value="UniProtKB-KW"/>
</dbReference>
<feature type="region of interest" description="Disordered" evidence="1">
    <location>
        <begin position="151"/>
        <end position="174"/>
    </location>
</feature>
<dbReference type="Pfam" id="PF05721">
    <property type="entry name" value="PhyH"/>
    <property type="match status" value="1"/>
</dbReference>
<accession>A0ABS4VJ77</accession>
<dbReference type="GeneID" id="97346597"/>
<gene>
    <name evidence="2" type="ORF">JOF59_006473</name>
</gene>
<dbReference type="InterPro" id="IPR008775">
    <property type="entry name" value="Phytyl_CoA_dOase-like"/>
</dbReference>
<dbReference type="EC" id="1.14.11.-" evidence="2"/>
<feature type="compositionally biased region" description="Low complexity" evidence="1">
    <location>
        <begin position="158"/>
        <end position="168"/>
    </location>
</feature>
<reference evidence="2 3" key="1">
    <citation type="submission" date="2021-03" db="EMBL/GenBank/DDBJ databases">
        <title>Sequencing the genomes of 1000 actinobacteria strains.</title>
        <authorList>
            <person name="Klenk H.-P."/>
        </authorList>
    </citation>
    <scope>NUCLEOTIDE SEQUENCE [LARGE SCALE GENOMIC DNA]</scope>
    <source>
        <strain evidence="2 3">DSM 40843</strain>
    </source>
</reference>
<name>A0ABS4VJ77_9ACTN</name>
<evidence type="ECO:0000313" key="2">
    <source>
        <dbReference type="EMBL" id="MBP2363981.1"/>
    </source>
</evidence>
<keyword evidence="2" id="KW-0560">Oxidoreductase</keyword>
<dbReference type="Proteomes" id="UP001519311">
    <property type="component" value="Unassembled WGS sequence"/>
</dbReference>
<sequence>MKLTSSQVHTYQEQGFVVLRALFDAEEVESLRASFARDSRAPGPHRVREDGTDELRAVYASHQRQPEFASLIRSPRLLGPARQLVGPEVYMYQFKINSKPAFSGGGWSWHQDFIAWHAADNLPEPRLLNVALFLDDATEHNGPVIFLPGSHRRGAGGAPSPGEPALSGEHVDPDEISLGRDEMRELVARHGMESAKGPAGSVVLFHPEIVHGSATNMSPLPRRLLIATYNDVRNQPRPTKRVRPEYLVGRDTRTLQSTDESRTIVDGDLIP</sequence>
<evidence type="ECO:0000256" key="1">
    <source>
        <dbReference type="SAM" id="MobiDB-lite"/>
    </source>
</evidence>